<gene>
    <name evidence="10" type="ordered locus">SVI_2281</name>
</gene>
<dbReference type="AlphaFoldDB" id="D4ZKQ3"/>
<dbReference type="GO" id="GO:0022857">
    <property type="term" value="F:transmembrane transporter activity"/>
    <property type="evidence" value="ECO:0007669"/>
    <property type="project" value="TreeGrafter"/>
</dbReference>
<organism evidence="10 11">
    <name type="scientific">Shewanella violacea (strain JCM 10179 / CIP 106290 / LMG 19151 / DSS12)</name>
    <dbReference type="NCBI Taxonomy" id="637905"/>
    <lineage>
        <taxon>Bacteria</taxon>
        <taxon>Pseudomonadati</taxon>
        <taxon>Pseudomonadota</taxon>
        <taxon>Gammaproteobacteria</taxon>
        <taxon>Alteromonadales</taxon>
        <taxon>Shewanellaceae</taxon>
        <taxon>Shewanella</taxon>
    </lineage>
</organism>
<evidence type="ECO:0000259" key="9">
    <source>
        <dbReference type="Pfam" id="PF12704"/>
    </source>
</evidence>
<feature type="domain" description="MacB-like periplasmic core" evidence="9">
    <location>
        <begin position="21"/>
        <end position="237"/>
    </location>
</feature>
<dbReference type="KEGG" id="svo:SVI_2281"/>
<evidence type="ECO:0000259" key="8">
    <source>
        <dbReference type="Pfam" id="PF02687"/>
    </source>
</evidence>
<evidence type="ECO:0000256" key="5">
    <source>
        <dbReference type="ARBA" id="ARBA00023136"/>
    </source>
</evidence>
<feature type="domain" description="MacB-like periplasmic core" evidence="9">
    <location>
        <begin position="444"/>
        <end position="647"/>
    </location>
</feature>
<dbReference type="HOGENOM" id="CLU_009433_0_0_6"/>
<dbReference type="Pfam" id="PF02687">
    <property type="entry name" value="FtsX"/>
    <property type="match status" value="2"/>
</dbReference>
<evidence type="ECO:0000256" key="4">
    <source>
        <dbReference type="ARBA" id="ARBA00022989"/>
    </source>
</evidence>
<dbReference type="InterPro" id="IPR003838">
    <property type="entry name" value="ABC3_permease_C"/>
</dbReference>
<feature type="transmembrane region" description="Helical" evidence="7">
    <location>
        <begin position="433"/>
        <end position="454"/>
    </location>
</feature>
<comment type="subcellular location">
    <subcellularLocation>
        <location evidence="1">Cell membrane</location>
        <topology evidence="1">Multi-pass membrane protein</topology>
    </subcellularLocation>
</comment>
<dbReference type="Pfam" id="PF12704">
    <property type="entry name" value="MacB_PCD"/>
    <property type="match status" value="2"/>
</dbReference>
<name>D4ZKQ3_SHEVD</name>
<feature type="transmembrane region" description="Helical" evidence="7">
    <location>
        <begin position="706"/>
        <end position="726"/>
    </location>
</feature>
<keyword evidence="5 7" id="KW-0472">Membrane</keyword>
<keyword evidence="11" id="KW-1185">Reference proteome</keyword>
<feature type="transmembrane region" description="Helical" evidence="7">
    <location>
        <begin position="758"/>
        <end position="777"/>
    </location>
</feature>
<keyword evidence="2" id="KW-1003">Cell membrane</keyword>
<reference evidence="11" key="1">
    <citation type="journal article" date="2010" name="Mol. Biosyst.">
        <title>Complete genome sequence and comparative analysis of Shewanella violacea, a psychrophilic and piezophilic bacterium from deep sea floor sediments.</title>
        <authorList>
            <person name="Aono E."/>
            <person name="Baba T."/>
            <person name="Ara T."/>
            <person name="Nishi T."/>
            <person name="Nakamichi T."/>
            <person name="Inamoto E."/>
            <person name="Toyonaga H."/>
            <person name="Hasegawa M."/>
            <person name="Takai Y."/>
            <person name="Okumura Y."/>
            <person name="Baba M."/>
            <person name="Tomita M."/>
            <person name="Kato C."/>
            <person name="Oshima T."/>
            <person name="Nakasone K."/>
            <person name="Mori H."/>
        </authorList>
    </citation>
    <scope>NUCLEOTIDE SEQUENCE [LARGE SCALE GENOMIC DNA]</scope>
    <source>
        <strain evidence="11">JCM 10179 / CIP 106290 / LMG 19151 / DSS12</strain>
    </source>
</reference>
<feature type="transmembrane region" description="Helical" evidence="7">
    <location>
        <begin position="277"/>
        <end position="304"/>
    </location>
</feature>
<sequence>MFFFIDIKYAARLLIKKPIFTMTSVLIVTIGLALTLYCYSLLTNLVFNPLVLNGDKPILSIEAAFNESHSYRTGVDPLDLFQLRNESESIQDFGVYQGGTALIGNIDQSTSTKKFNATFTEWNIFEFTGVQPILGRGFSPEDNLGGAEPVVVLSHQVWSGYFLADDAVIDSMIRVNAVPTRVIGVMPVGFAFPSSAQAWLPLTQDKIKPTQRSRNWLFAYARLKDGVSLAQVNHELASFNQGIIETLPEDMSWRATSDGRYIRALPFKQANADVTQYYNVFISMLVVVLLILLLACINIGNLLLGRVNERYKEIAIRVALGVPRKRLVLQMLWESVFICTIGALIAVILASWGLSISNDFLETMFAVNNEKPFWWQVSLGSDGIAVLCLTLVMMILVTGLIPAWRALSGDFNAVLRDGTRGALGKNAARASNILVISEILLSCVVLVIATILLLSSYSAGQADYGVETQNRLTAHLELPLESYPVRSEHEFEDRQKRTNFYYQLKDQLEQLPNIQAVSFMSSFPGTGEGSSYFEIEGRAAAIYNENPKANNESVSRDAWRAVGMKLIAGRDFDHRDIETDMGNVIINESIAKDYFPEGNAIGSKIRRVWSRGQRNWQTIVGVVSDTFHGSTMKTSSARYTMYRPIDRDGRTQINLALHYIGSEGQARKSLLETINRVDINVSAYHIQSYENLIQQPMLLVSSVSKIFLFCGVVAMFLAGSGIYAVASNSITQKTQEIGVRKALGATDSDVMKLFMGKAVIQVMIGLAIGIALSLWVVNLMTEAMNLDNVSYFTGLIGMPLLIAAIVLLATFIPTRKAVLLEPCVALRQD</sequence>
<evidence type="ECO:0000313" key="10">
    <source>
        <dbReference type="EMBL" id="BAJ02252.1"/>
    </source>
</evidence>
<evidence type="ECO:0000256" key="6">
    <source>
        <dbReference type="ARBA" id="ARBA00038076"/>
    </source>
</evidence>
<protein>
    <recommendedName>
        <fullName evidence="12">ABC transporter, permease protein</fullName>
    </recommendedName>
</protein>
<dbReference type="PANTHER" id="PTHR30572">
    <property type="entry name" value="MEMBRANE COMPONENT OF TRANSPORTER-RELATED"/>
    <property type="match status" value="1"/>
</dbReference>
<feature type="domain" description="ABC3 transporter permease C-terminal" evidence="8">
    <location>
        <begin position="286"/>
        <end position="408"/>
    </location>
</feature>
<evidence type="ECO:0000256" key="2">
    <source>
        <dbReference type="ARBA" id="ARBA00022475"/>
    </source>
</evidence>
<dbReference type="PANTHER" id="PTHR30572:SF4">
    <property type="entry name" value="ABC TRANSPORTER PERMEASE YTRF"/>
    <property type="match status" value="1"/>
</dbReference>
<dbReference type="InterPro" id="IPR025857">
    <property type="entry name" value="MacB_PCD"/>
</dbReference>
<dbReference type="OrthoDB" id="9770036at2"/>
<dbReference type="Proteomes" id="UP000002350">
    <property type="component" value="Chromosome"/>
</dbReference>
<keyword evidence="3 7" id="KW-0812">Transmembrane</keyword>
<evidence type="ECO:0000256" key="3">
    <source>
        <dbReference type="ARBA" id="ARBA00022692"/>
    </source>
</evidence>
<accession>D4ZKQ3</accession>
<evidence type="ECO:0008006" key="12">
    <source>
        <dbReference type="Google" id="ProtNLM"/>
    </source>
</evidence>
<dbReference type="GO" id="GO:0005886">
    <property type="term" value="C:plasma membrane"/>
    <property type="evidence" value="ECO:0007669"/>
    <property type="project" value="UniProtKB-SubCell"/>
</dbReference>
<feature type="transmembrane region" description="Helical" evidence="7">
    <location>
        <begin position="373"/>
        <end position="397"/>
    </location>
</feature>
<dbReference type="eggNOG" id="COG0577">
    <property type="taxonomic scope" value="Bacteria"/>
</dbReference>
<keyword evidence="4 7" id="KW-1133">Transmembrane helix</keyword>
<comment type="similarity">
    <text evidence="6">Belongs to the ABC-4 integral membrane protein family.</text>
</comment>
<feature type="transmembrane region" description="Helical" evidence="7">
    <location>
        <begin position="20"/>
        <end position="42"/>
    </location>
</feature>
<dbReference type="EMBL" id="AP011177">
    <property type="protein sequence ID" value="BAJ02252.1"/>
    <property type="molecule type" value="Genomic_DNA"/>
</dbReference>
<feature type="domain" description="ABC3 transporter permease C-terminal" evidence="8">
    <location>
        <begin position="711"/>
        <end position="818"/>
    </location>
</feature>
<proteinExistence type="inferred from homology"/>
<dbReference type="STRING" id="637905.SVI_2281"/>
<feature type="transmembrane region" description="Helical" evidence="7">
    <location>
        <begin position="332"/>
        <end position="353"/>
    </location>
</feature>
<evidence type="ECO:0000313" key="11">
    <source>
        <dbReference type="Proteomes" id="UP000002350"/>
    </source>
</evidence>
<evidence type="ECO:0000256" key="7">
    <source>
        <dbReference type="SAM" id="Phobius"/>
    </source>
</evidence>
<evidence type="ECO:0000256" key="1">
    <source>
        <dbReference type="ARBA" id="ARBA00004651"/>
    </source>
</evidence>
<dbReference type="InterPro" id="IPR050250">
    <property type="entry name" value="Macrolide_Exporter_MacB"/>
</dbReference>
<feature type="transmembrane region" description="Helical" evidence="7">
    <location>
        <begin position="789"/>
        <end position="812"/>
    </location>
</feature>